<feature type="compositionally biased region" description="Polar residues" evidence="1">
    <location>
        <begin position="21"/>
        <end position="35"/>
    </location>
</feature>
<dbReference type="Proteomes" id="UP001642720">
    <property type="component" value="Unassembled WGS sequence"/>
</dbReference>
<organism evidence="2 3">
    <name type="scientific">Trichoderma ghanense</name>
    <dbReference type="NCBI Taxonomy" id="65468"/>
    <lineage>
        <taxon>Eukaryota</taxon>
        <taxon>Fungi</taxon>
        <taxon>Dikarya</taxon>
        <taxon>Ascomycota</taxon>
        <taxon>Pezizomycotina</taxon>
        <taxon>Sordariomycetes</taxon>
        <taxon>Hypocreomycetidae</taxon>
        <taxon>Hypocreales</taxon>
        <taxon>Hypocreaceae</taxon>
        <taxon>Trichoderma</taxon>
    </lineage>
</organism>
<evidence type="ECO:0008006" key="4">
    <source>
        <dbReference type="Google" id="ProtNLM"/>
    </source>
</evidence>
<dbReference type="RefSeq" id="XP_073563342.1">
    <property type="nucleotide sequence ID" value="XM_073697641.1"/>
</dbReference>
<accession>A0ABY2HG83</accession>
<reference evidence="2 3" key="1">
    <citation type="submission" date="2018-01" db="EMBL/GenBank/DDBJ databases">
        <title>Genome characterization of the sugarcane-associated fungus Trichoderma ghanense CCMA-1212 and their application in lignocelulose bioconversion.</title>
        <authorList>
            <person name="Steindorff A.S."/>
            <person name="Mendes T.D."/>
            <person name="Vilela E.S.D."/>
            <person name="Rodrigues D.S."/>
            <person name="Formighieri E.F."/>
            <person name="Melo I.S."/>
            <person name="Favaro L.C.L."/>
        </authorList>
    </citation>
    <scope>NUCLEOTIDE SEQUENCE [LARGE SCALE GENOMIC DNA]</scope>
    <source>
        <strain evidence="2 3">CCMA-1212</strain>
    </source>
</reference>
<feature type="region of interest" description="Disordered" evidence="1">
    <location>
        <begin position="21"/>
        <end position="50"/>
    </location>
</feature>
<feature type="region of interest" description="Disordered" evidence="1">
    <location>
        <begin position="69"/>
        <end position="89"/>
    </location>
</feature>
<keyword evidence="3" id="KW-1185">Reference proteome</keyword>
<evidence type="ECO:0000313" key="2">
    <source>
        <dbReference type="EMBL" id="TFB07141.1"/>
    </source>
</evidence>
<evidence type="ECO:0000256" key="1">
    <source>
        <dbReference type="SAM" id="MobiDB-lite"/>
    </source>
</evidence>
<evidence type="ECO:0000313" key="3">
    <source>
        <dbReference type="Proteomes" id="UP001642720"/>
    </source>
</evidence>
<name>A0ABY2HG83_9HYPO</name>
<comment type="caution">
    <text evidence="2">The sequence shown here is derived from an EMBL/GenBank/DDBJ whole genome shotgun (WGS) entry which is preliminary data.</text>
</comment>
<dbReference type="EMBL" id="PPTA01000001">
    <property type="protein sequence ID" value="TFB07141.1"/>
    <property type="molecule type" value="Genomic_DNA"/>
</dbReference>
<dbReference type="GeneID" id="300572091"/>
<sequence length="126" mass="13051">MARILGSSCRLVTLFDAAVQSPQGQPPLSQRTSDGSAGPWASLSAAPPTKTGSRIVNVFALCPLFSCAGREGSSESESGTLASALSPSPSPLAAFRRRGAAGFRWPLFLVPIDTKSWGGPSTGWVM</sequence>
<protein>
    <recommendedName>
        <fullName evidence="4">Secreted protein</fullName>
    </recommendedName>
</protein>
<proteinExistence type="predicted"/>
<gene>
    <name evidence="2" type="ORF">CCMA1212_000157</name>
</gene>